<dbReference type="SMART" id="SM01130">
    <property type="entry name" value="DHDPS"/>
    <property type="match status" value="1"/>
</dbReference>
<evidence type="ECO:0000256" key="3">
    <source>
        <dbReference type="ARBA" id="ARBA00023270"/>
    </source>
</evidence>
<accession>A0ABN2KKP9</accession>
<evidence type="ECO:0000256" key="4">
    <source>
        <dbReference type="PIRNR" id="PIRNR001365"/>
    </source>
</evidence>
<name>A0ABN2KKP9_9MICO</name>
<dbReference type="PRINTS" id="PR00146">
    <property type="entry name" value="DHPICSNTHASE"/>
</dbReference>
<keyword evidence="6" id="KW-1185">Reference proteome</keyword>
<organism evidence="5 6">
    <name type="scientific">Agromyces humatus</name>
    <dbReference type="NCBI Taxonomy" id="279573"/>
    <lineage>
        <taxon>Bacteria</taxon>
        <taxon>Bacillati</taxon>
        <taxon>Actinomycetota</taxon>
        <taxon>Actinomycetes</taxon>
        <taxon>Micrococcales</taxon>
        <taxon>Microbacteriaceae</taxon>
        <taxon>Agromyces</taxon>
    </lineage>
</organism>
<comment type="caution">
    <text evidence="5">The sequence shown here is derived from an EMBL/GenBank/DDBJ whole genome shotgun (WGS) entry which is preliminary data.</text>
</comment>
<dbReference type="PANTHER" id="PTHR12128">
    <property type="entry name" value="DIHYDRODIPICOLINATE SYNTHASE"/>
    <property type="match status" value="1"/>
</dbReference>
<dbReference type="PIRSF" id="PIRSF001365">
    <property type="entry name" value="DHDPS"/>
    <property type="match status" value="1"/>
</dbReference>
<dbReference type="PANTHER" id="PTHR12128:SF66">
    <property type="entry name" value="4-HYDROXY-2-OXOGLUTARATE ALDOLASE, MITOCHONDRIAL"/>
    <property type="match status" value="1"/>
</dbReference>
<dbReference type="CDD" id="cd00408">
    <property type="entry name" value="DHDPS-like"/>
    <property type="match status" value="1"/>
</dbReference>
<keyword evidence="2 4" id="KW-0456">Lyase</keyword>
<dbReference type="InterPro" id="IPR020625">
    <property type="entry name" value="Schiff_base-form_aldolases_AS"/>
</dbReference>
<protein>
    <submittedName>
        <fullName evidence="5">Dihydrodipicolinate synthase family protein</fullName>
    </submittedName>
</protein>
<dbReference type="Gene3D" id="3.20.20.70">
    <property type="entry name" value="Aldolase class I"/>
    <property type="match status" value="1"/>
</dbReference>
<evidence type="ECO:0000256" key="2">
    <source>
        <dbReference type="ARBA" id="ARBA00023239"/>
    </source>
</evidence>
<reference evidence="5 6" key="1">
    <citation type="journal article" date="2019" name="Int. J. Syst. Evol. Microbiol.">
        <title>The Global Catalogue of Microorganisms (GCM) 10K type strain sequencing project: providing services to taxonomists for standard genome sequencing and annotation.</title>
        <authorList>
            <consortium name="The Broad Institute Genomics Platform"/>
            <consortium name="The Broad Institute Genome Sequencing Center for Infectious Disease"/>
            <person name="Wu L."/>
            <person name="Ma J."/>
        </authorList>
    </citation>
    <scope>NUCLEOTIDE SEQUENCE [LARGE SCALE GENOMIC DNA]</scope>
    <source>
        <strain evidence="5 6">JCM 14319</strain>
    </source>
</reference>
<comment type="similarity">
    <text evidence="1 4">Belongs to the DapA family.</text>
</comment>
<dbReference type="SUPFAM" id="SSF51569">
    <property type="entry name" value="Aldolase"/>
    <property type="match status" value="1"/>
</dbReference>
<keyword evidence="3" id="KW-0704">Schiff base</keyword>
<proteinExistence type="inferred from homology"/>
<dbReference type="InterPro" id="IPR002220">
    <property type="entry name" value="DapA-like"/>
</dbReference>
<gene>
    <name evidence="5" type="ORF">GCM10009747_15010</name>
</gene>
<dbReference type="Proteomes" id="UP001500506">
    <property type="component" value="Unassembled WGS sequence"/>
</dbReference>
<dbReference type="Pfam" id="PF00701">
    <property type="entry name" value="DHDPS"/>
    <property type="match status" value="1"/>
</dbReference>
<evidence type="ECO:0000313" key="6">
    <source>
        <dbReference type="Proteomes" id="UP001500506"/>
    </source>
</evidence>
<dbReference type="InterPro" id="IPR013785">
    <property type="entry name" value="Aldolase_TIM"/>
</dbReference>
<dbReference type="RefSeq" id="WP_232499024.1">
    <property type="nucleotide sequence ID" value="NZ_BAAANH010000003.1"/>
</dbReference>
<evidence type="ECO:0000256" key="1">
    <source>
        <dbReference type="ARBA" id="ARBA00007592"/>
    </source>
</evidence>
<sequence length="318" mass="33506">MSTSPTTNAPAQFAGVVPPVATPFLPDGSLDVTSLERLVDRLVTDGVNGLFALGSTGETAYLTEQQRVEVVQAIVRANAGRVPIIAGAIELTAARVIESARRLTAEGVDAIVVTAPLYALNSRDETAEHFRTIARGIDVPLWAYDVPVRVHSKLPADLLIELALEGVIAGIKDSSGDDVGFRRLIAANAEAGRPLRLFTGHEVVVDAMALAGADGVVPGLANVDAAGYVRLWDAAGRGDWDAARAEQERLNRLFEIVFQTTGRSPDAAGVGAFKTAMQARGIIDHATMAHPIEALDEQAVARIRGILDSLELVGAPTP</sequence>
<dbReference type="EMBL" id="BAAANH010000003">
    <property type="protein sequence ID" value="GAA1757415.1"/>
    <property type="molecule type" value="Genomic_DNA"/>
</dbReference>
<dbReference type="PROSITE" id="PS00666">
    <property type="entry name" value="DHDPS_2"/>
    <property type="match status" value="1"/>
</dbReference>
<evidence type="ECO:0000313" key="5">
    <source>
        <dbReference type="EMBL" id="GAA1757415.1"/>
    </source>
</evidence>